<gene>
    <name evidence="1" type="primary">gb23456</name>
    <name evidence="1" type="ORF">PR202_gb23456</name>
</gene>
<name>A0AAV5FIY7_ELECO</name>
<reference evidence="1" key="1">
    <citation type="journal article" date="2018" name="DNA Res.">
        <title>Multiple hybrid de novo genome assembly of finger millet, an orphan allotetraploid crop.</title>
        <authorList>
            <person name="Hatakeyama M."/>
            <person name="Aluri S."/>
            <person name="Balachadran M.T."/>
            <person name="Sivarajan S.R."/>
            <person name="Patrignani A."/>
            <person name="Gruter S."/>
            <person name="Poveda L."/>
            <person name="Shimizu-Inatsugi R."/>
            <person name="Baeten J."/>
            <person name="Francoijs K.J."/>
            <person name="Nataraja K.N."/>
            <person name="Reddy Y.A.N."/>
            <person name="Phadnis S."/>
            <person name="Ravikumar R.L."/>
            <person name="Schlapbach R."/>
            <person name="Sreeman S.M."/>
            <person name="Shimizu K.K."/>
        </authorList>
    </citation>
    <scope>NUCLEOTIDE SEQUENCE</scope>
</reference>
<dbReference type="AlphaFoldDB" id="A0AAV5FIY7"/>
<protein>
    <submittedName>
        <fullName evidence="1">Uncharacterized protein</fullName>
    </submittedName>
</protein>
<organism evidence="1 2">
    <name type="scientific">Eleusine coracana subsp. coracana</name>
    <dbReference type="NCBI Taxonomy" id="191504"/>
    <lineage>
        <taxon>Eukaryota</taxon>
        <taxon>Viridiplantae</taxon>
        <taxon>Streptophyta</taxon>
        <taxon>Embryophyta</taxon>
        <taxon>Tracheophyta</taxon>
        <taxon>Spermatophyta</taxon>
        <taxon>Magnoliopsida</taxon>
        <taxon>Liliopsida</taxon>
        <taxon>Poales</taxon>
        <taxon>Poaceae</taxon>
        <taxon>PACMAD clade</taxon>
        <taxon>Chloridoideae</taxon>
        <taxon>Cynodonteae</taxon>
        <taxon>Eleusininae</taxon>
        <taxon>Eleusine</taxon>
    </lineage>
</organism>
<accession>A0AAV5FIY7</accession>
<proteinExistence type="predicted"/>
<reference evidence="1" key="2">
    <citation type="submission" date="2021-12" db="EMBL/GenBank/DDBJ databases">
        <title>Resequencing data analysis of finger millet.</title>
        <authorList>
            <person name="Hatakeyama M."/>
            <person name="Aluri S."/>
            <person name="Balachadran M.T."/>
            <person name="Sivarajan S.R."/>
            <person name="Poveda L."/>
            <person name="Shimizu-Inatsugi R."/>
            <person name="Schlapbach R."/>
            <person name="Sreeman S.M."/>
            <person name="Shimizu K.K."/>
        </authorList>
    </citation>
    <scope>NUCLEOTIDE SEQUENCE</scope>
</reference>
<sequence>MLLPRPTLRPPLPSCRRRPRAAAAALPNATAVATLASPLLPRLTLRLPLLPRPMLRLLLSSRGQSRAQERGGEKLMRVEEELKRDGWWKSSWRRGWG</sequence>
<dbReference type="EMBL" id="BQKI01000085">
    <property type="protein sequence ID" value="GJN34761.1"/>
    <property type="molecule type" value="Genomic_DNA"/>
</dbReference>
<evidence type="ECO:0000313" key="2">
    <source>
        <dbReference type="Proteomes" id="UP001054889"/>
    </source>
</evidence>
<dbReference type="Proteomes" id="UP001054889">
    <property type="component" value="Unassembled WGS sequence"/>
</dbReference>
<evidence type="ECO:0000313" key="1">
    <source>
        <dbReference type="EMBL" id="GJN34761.1"/>
    </source>
</evidence>
<keyword evidence="2" id="KW-1185">Reference proteome</keyword>
<comment type="caution">
    <text evidence="1">The sequence shown here is derived from an EMBL/GenBank/DDBJ whole genome shotgun (WGS) entry which is preliminary data.</text>
</comment>